<dbReference type="Gene3D" id="3.90.1570.50">
    <property type="match status" value="1"/>
</dbReference>
<dbReference type="OrthoDB" id="9758243at2"/>
<dbReference type="GO" id="GO:0005524">
    <property type="term" value="F:ATP binding"/>
    <property type="evidence" value="ECO:0007669"/>
    <property type="project" value="UniProtKB-KW"/>
</dbReference>
<dbReference type="InterPro" id="IPR014001">
    <property type="entry name" value="Helicase_ATP-bd"/>
</dbReference>
<dbReference type="GO" id="GO:0009307">
    <property type="term" value="P:DNA restriction-modification system"/>
    <property type="evidence" value="ECO:0007669"/>
    <property type="project" value="UniProtKB-KW"/>
</dbReference>
<keyword evidence="3" id="KW-0540">Nuclease</keyword>
<dbReference type="GO" id="GO:0009035">
    <property type="term" value="F:type I site-specific deoxyribonuclease activity"/>
    <property type="evidence" value="ECO:0007669"/>
    <property type="project" value="UniProtKB-EC"/>
</dbReference>
<dbReference type="InterPro" id="IPR040980">
    <property type="entry name" value="SWI2_SNF2"/>
</dbReference>
<organism evidence="12 13">
    <name type="scientific">Neolewinella aurantiaca</name>
    <dbReference type="NCBI Taxonomy" id="2602767"/>
    <lineage>
        <taxon>Bacteria</taxon>
        <taxon>Pseudomonadati</taxon>
        <taxon>Bacteroidota</taxon>
        <taxon>Saprospiria</taxon>
        <taxon>Saprospirales</taxon>
        <taxon>Lewinellaceae</taxon>
        <taxon>Neolewinella</taxon>
    </lineage>
</organism>
<dbReference type="CDD" id="cd18800">
    <property type="entry name" value="SF2_C_EcoR124I-like"/>
    <property type="match status" value="1"/>
</dbReference>
<evidence type="ECO:0000313" key="12">
    <source>
        <dbReference type="EMBL" id="TXF89330.1"/>
    </source>
</evidence>
<dbReference type="InterPro" id="IPR027417">
    <property type="entry name" value="P-loop_NTPase"/>
</dbReference>
<keyword evidence="5 10" id="KW-0680">Restriction system</keyword>
<dbReference type="InterPro" id="IPR007409">
    <property type="entry name" value="Restrct_endonuc_type1_HsdR_N"/>
</dbReference>
<dbReference type="PROSITE" id="PS51192">
    <property type="entry name" value="HELICASE_ATP_BIND_1"/>
    <property type="match status" value="1"/>
</dbReference>
<keyword evidence="9 10" id="KW-0238">DNA-binding</keyword>
<evidence type="ECO:0000256" key="8">
    <source>
        <dbReference type="ARBA" id="ARBA00022840"/>
    </source>
</evidence>
<dbReference type="CDD" id="cd18030">
    <property type="entry name" value="DEXHc_RE_I_HsdR"/>
    <property type="match status" value="1"/>
</dbReference>
<comment type="caution">
    <text evidence="12">The sequence shown here is derived from an EMBL/GenBank/DDBJ whole genome shotgun (WGS) entry which is preliminary data.</text>
</comment>
<dbReference type="EMBL" id="VOXD01000015">
    <property type="protein sequence ID" value="TXF89330.1"/>
    <property type="molecule type" value="Genomic_DNA"/>
</dbReference>
<evidence type="ECO:0000259" key="11">
    <source>
        <dbReference type="PROSITE" id="PS51192"/>
    </source>
</evidence>
<sequence>MPLERHTQDRIIELLTQKMMPGYTNLGNLQYETDNDFIIEARLLAYLTGRGVAPELAQRAINRLRTVATEAGKDLKDRNEAVYNLLKYGVSIKPAPGQPNETIQFIDWEAISNNDFAVAEEVTYRGEKEKRPDVVIYINGISLVVLELKRASGEVGDGIRQSIRNQEDRFIGDFFSTVQLVLAGNDSQGLRYGTVGTTNKWFLEWKEEDDDTTQGLKIDRDLRHMLDRFRLMELIRDFVLFDGGIKKLPRPHQYFAVKNAQRHLRPRPQERNGGIIWHTQGSGKSLTMVMLARWLLRFNPEARVIMLTDRRELDKQIHDVFDATGETIARATSSRELMDLLTATQPRLVCSLVHKFGKRDSAQDFEDYLTELRARPRQPYGELFVFVDECHRTQSGKLHRAVKAMLPQATFIGFTGTPLLANDKETSQEVFGSYIHTYKFNEAVRDGIVMDLAYEARDVDQRLGSPERIDAWFADTTQGLNDYQRGELKKLWATKRRVLSSKGRITRIAEDIAWDFRRFDRLKSGKGNAILVAGGIYEACRYYEVLNARGSVLRGHCAVVTSYNPQTRDIVHEATGEALETEKEFIYETYQEILKDVAPETGKTPAEVFEDRVKTQFVKSPARMKLLIVVDKLLTGFDAPACTYLYIDKKMQDHGLFQAITRVNRLDEGKIYGHIIDYKGLFEKVAGAISVYTSELDAEGFDQEDIDVKLKTRYELGREKLEEARRMVNLLAEPVAPPHGTEEYIHYFVGDSTDKTTMGANKTRRDAFYRAFASFARAYATLSDAMLAAGYTDDETKAIKVEVKHYEEMRQIIRHAAGETLDRKAYEADMRYLIDTYIDADASVKLHDFGDQTLLDLIEAEGAEDALSHLPAGIRQSPAAMAETITNNVRRKIITDHHLDPTFFDDISALLDAILEERRQGVIDYAEAIGRLAELAKKTNQGNREDVPEGLQAPEQRALFGLLNRDKDLTIRIDATARAAARADWRGNPVKEKELQKALFGVLGDVNETLRVFSFLEGRKEY</sequence>
<dbReference type="CDD" id="cd22332">
    <property type="entry name" value="HsdR_N"/>
    <property type="match status" value="1"/>
</dbReference>
<dbReference type="GO" id="GO:0003677">
    <property type="term" value="F:DNA binding"/>
    <property type="evidence" value="ECO:0007669"/>
    <property type="project" value="UniProtKB-KW"/>
</dbReference>
<dbReference type="RefSeq" id="WP_147930856.1">
    <property type="nucleotide sequence ID" value="NZ_VOXD01000015.1"/>
</dbReference>
<evidence type="ECO:0000256" key="2">
    <source>
        <dbReference type="ARBA" id="ARBA00008598"/>
    </source>
</evidence>
<dbReference type="Pfam" id="PF18766">
    <property type="entry name" value="SWI2_SNF2"/>
    <property type="match status" value="1"/>
</dbReference>
<dbReference type="InterPro" id="IPR004473">
    <property type="entry name" value="Restrct_endonuc_typeI_HsdR"/>
</dbReference>
<evidence type="ECO:0000256" key="6">
    <source>
        <dbReference type="ARBA" id="ARBA00022759"/>
    </source>
</evidence>
<evidence type="ECO:0000256" key="9">
    <source>
        <dbReference type="ARBA" id="ARBA00023125"/>
    </source>
</evidence>
<keyword evidence="6" id="KW-0255">Endonuclease</keyword>
<keyword evidence="7 10" id="KW-0378">Hydrolase</keyword>
<dbReference type="PANTHER" id="PTHR30195">
    <property type="entry name" value="TYPE I SITE-SPECIFIC DEOXYRIBONUCLEASE PROTEIN SUBUNIT M AND R"/>
    <property type="match status" value="1"/>
</dbReference>
<dbReference type="Proteomes" id="UP000321907">
    <property type="component" value="Unassembled WGS sequence"/>
</dbReference>
<name>A0A5C7FNY1_9BACT</name>
<evidence type="ECO:0000256" key="5">
    <source>
        <dbReference type="ARBA" id="ARBA00022747"/>
    </source>
</evidence>
<dbReference type="Pfam" id="PF04313">
    <property type="entry name" value="HSDR_N"/>
    <property type="match status" value="1"/>
</dbReference>
<dbReference type="EC" id="3.1.21.3" evidence="10"/>
<keyword evidence="13" id="KW-1185">Reference proteome</keyword>
<comment type="subunit">
    <text evidence="10">The type I restriction/modification system is composed of three polypeptides R, M and S.</text>
</comment>
<dbReference type="SUPFAM" id="SSF52540">
    <property type="entry name" value="P-loop containing nucleoside triphosphate hydrolases"/>
    <property type="match status" value="1"/>
</dbReference>
<comment type="catalytic activity">
    <reaction evidence="1 10">
        <text>Endonucleolytic cleavage of DNA to give random double-stranded fragments with terminal 5'-phosphates, ATP is simultaneously hydrolyzed.</text>
        <dbReference type="EC" id="3.1.21.3"/>
    </reaction>
</comment>
<evidence type="ECO:0000256" key="7">
    <source>
        <dbReference type="ARBA" id="ARBA00022801"/>
    </source>
</evidence>
<comment type="function">
    <text evidence="10">Subunit R is required for both nuclease and ATPase activities, but not for modification.</text>
</comment>
<dbReference type="Gene3D" id="3.40.50.300">
    <property type="entry name" value="P-loop containing nucleotide triphosphate hydrolases"/>
    <property type="match status" value="2"/>
</dbReference>
<dbReference type="PANTHER" id="PTHR30195:SF15">
    <property type="entry name" value="TYPE I RESTRICTION ENZYME HINDI ENDONUCLEASE SUBUNIT"/>
    <property type="match status" value="1"/>
</dbReference>
<evidence type="ECO:0000256" key="4">
    <source>
        <dbReference type="ARBA" id="ARBA00022741"/>
    </source>
</evidence>
<keyword evidence="4 10" id="KW-0547">Nucleotide-binding</keyword>
<comment type="similarity">
    <text evidence="2 10">Belongs to the HsdR family.</text>
</comment>
<evidence type="ECO:0000313" key="13">
    <source>
        <dbReference type="Proteomes" id="UP000321907"/>
    </source>
</evidence>
<evidence type="ECO:0000256" key="10">
    <source>
        <dbReference type="RuleBase" id="RU364115"/>
    </source>
</evidence>
<proteinExistence type="inferred from homology"/>
<evidence type="ECO:0000256" key="1">
    <source>
        <dbReference type="ARBA" id="ARBA00000851"/>
    </source>
</evidence>
<accession>A0A5C7FNY1</accession>
<dbReference type="AlphaFoldDB" id="A0A5C7FNY1"/>
<keyword evidence="8 10" id="KW-0067">ATP-binding</keyword>
<dbReference type="Pfam" id="PF22679">
    <property type="entry name" value="T1R_D3-like"/>
    <property type="match status" value="1"/>
</dbReference>
<dbReference type="InterPro" id="IPR055180">
    <property type="entry name" value="HsdR_RecA-like_helicase_dom_2"/>
</dbReference>
<protein>
    <recommendedName>
        <fullName evidence="10">Type I restriction enzyme endonuclease subunit</fullName>
        <shortName evidence="10">R protein</shortName>
        <ecNumber evidence="10">3.1.21.3</ecNumber>
    </recommendedName>
</protein>
<gene>
    <name evidence="12" type="ORF">FUA23_11335</name>
</gene>
<dbReference type="SMART" id="SM00487">
    <property type="entry name" value="DEXDc"/>
    <property type="match status" value="1"/>
</dbReference>
<evidence type="ECO:0000256" key="3">
    <source>
        <dbReference type="ARBA" id="ARBA00022722"/>
    </source>
</evidence>
<feature type="domain" description="Helicase ATP-binding" evidence="11">
    <location>
        <begin position="265"/>
        <end position="436"/>
    </location>
</feature>
<reference evidence="12 13" key="1">
    <citation type="submission" date="2019-08" db="EMBL/GenBank/DDBJ databases">
        <title>Lewinella sp. strain SSH13 Genome sequencing and assembly.</title>
        <authorList>
            <person name="Kim I."/>
        </authorList>
    </citation>
    <scope>NUCLEOTIDE SEQUENCE [LARGE SCALE GENOMIC DNA]</scope>
    <source>
        <strain evidence="12 13">SSH13</strain>
    </source>
</reference>
<dbReference type="InterPro" id="IPR051268">
    <property type="entry name" value="Type-I_R_enzyme_R_subunit"/>
</dbReference>
<dbReference type="NCBIfam" id="TIGR00348">
    <property type="entry name" value="hsdR"/>
    <property type="match status" value="1"/>
</dbReference>